<protein>
    <submittedName>
        <fullName evidence="1">Alkaline phosphatase family protein</fullName>
    </submittedName>
</protein>
<evidence type="ECO:0000313" key="2">
    <source>
        <dbReference type="Proteomes" id="UP001594351"/>
    </source>
</evidence>
<dbReference type="InterPro" id="IPR017850">
    <property type="entry name" value="Alkaline_phosphatase_core_sf"/>
</dbReference>
<sequence>MKVLIVGIDALTPGLVEYLISKSCMPNLENTIRNGSKVIIQTRIPLKSPLIWTTIATGVLPEFHGITDFILEGTVVNSTFRKVPAFWNIMATFNVKGATLNWYASWPAEKNAGIIISDYMFFEKYTQRACPEGVIDTSKHLFYKYLTDTSIIKRFTTYPIDPDFKKNLKKGTHEYLLNDLIFNKLLYH</sequence>
<organism evidence="1 2">
    <name type="scientific">candidate division CSSED10-310 bacterium</name>
    <dbReference type="NCBI Taxonomy" id="2855610"/>
    <lineage>
        <taxon>Bacteria</taxon>
        <taxon>Bacteria division CSSED10-310</taxon>
    </lineage>
</organism>
<keyword evidence="2" id="KW-1185">Reference proteome</keyword>
<feature type="non-terminal residue" evidence="1">
    <location>
        <position position="188"/>
    </location>
</feature>
<comment type="caution">
    <text evidence="1">The sequence shown here is derived from an EMBL/GenBank/DDBJ whole genome shotgun (WGS) entry which is preliminary data.</text>
</comment>
<dbReference type="Proteomes" id="UP001594351">
    <property type="component" value="Unassembled WGS sequence"/>
</dbReference>
<dbReference type="Gene3D" id="3.40.720.10">
    <property type="entry name" value="Alkaline Phosphatase, subunit A"/>
    <property type="match status" value="1"/>
</dbReference>
<dbReference type="InterPro" id="IPR002591">
    <property type="entry name" value="Phosphodiest/P_Trfase"/>
</dbReference>
<evidence type="ECO:0000313" key="1">
    <source>
        <dbReference type="EMBL" id="MFC1848564.1"/>
    </source>
</evidence>
<proteinExistence type="predicted"/>
<accession>A0ABV6YQS7</accession>
<dbReference type="Pfam" id="PF01663">
    <property type="entry name" value="Phosphodiest"/>
    <property type="match status" value="1"/>
</dbReference>
<reference evidence="1 2" key="1">
    <citation type="submission" date="2024-09" db="EMBL/GenBank/DDBJ databases">
        <title>Laminarin stimulates single cell rates of sulfate reduction while oxygen inhibits transcriptomic activity in coastal marine sediment.</title>
        <authorList>
            <person name="Lindsay M."/>
            <person name="Orcutt B."/>
            <person name="Emerson D."/>
            <person name="Stepanauskas R."/>
            <person name="D'Angelo T."/>
        </authorList>
    </citation>
    <scope>NUCLEOTIDE SEQUENCE [LARGE SCALE GENOMIC DNA]</scope>
    <source>
        <strain evidence="1">SAG AM-311-K15</strain>
    </source>
</reference>
<name>A0ABV6YQS7_UNCC1</name>
<gene>
    <name evidence="1" type="ORF">ACFL27_00005</name>
</gene>
<dbReference type="SUPFAM" id="SSF53649">
    <property type="entry name" value="Alkaline phosphatase-like"/>
    <property type="match status" value="1"/>
</dbReference>
<dbReference type="EMBL" id="JBHPBY010000001">
    <property type="protein sequence ID" value="MFC1848564.1"/>
    <property type="molecule type" value="Genomic_DNA"/>
</dbReference>